<dbReference type="STRING" id="1313296.SAMN05661091_4303"/>
<dbReference type="EMBL" id="LT840184">
    <property type="protein sequence ID" value="SMF88484.1"/>
    <property type="molecule type" value="Genomic_DNA"/>
</dbReference>
<feature type="domain" description="DUF1540" evidence="1">
    <location>
        <begin position="9"/>
        <end position="70"/>
    </location>
</feature>
<evidence type="ECO:0000313" key="3">
    <source>
        <dbReference type="Proteomes" id="UP000192940"/>
    </source>
</evidence>
<dbReference type="Proteomes" id="UP000192940">
    <property type="component" value="Chromosome I"/>
</dbReference>
<keyword evidence="3" id="KW-1185">Reference proteome</keyword>
<accession>A0A1X7HKS6</accession>
<evidence type="ECO:0000259" key="1">
    <source>
        <dbReference type="Pfam" id="PF07561"/>
    </source>
</evidence>
<reference evidence="2 3" key="1">
    <citation type="submission" date="2017-04" db="EMBL/GenBank/DDBJ databases">
        <authorList>
            <person name="Afonso C.L."/>
            <person name="Miller P.J."/>
            <person name="Scott M.A."/>
            <person name="Spackman E."/>
            <person name="Goraichik I."/>
            <person name="Dimitrov K.M."/>
            <person name="Suarez D.L."/>
            <person name="Swayne D.E."/>
        </authorList>
    </citation>
    <scope>NUCLEOTIDE SEQUENCE [LARGE SCALE GENOMIC DNA]</scope>
    <source>
        <strain evidence="2 3">N3/975</strain>
    </source>
</reference>
<name>A0A1X7HKS6_9BACL</name>
<sequence length="75" mass="8358">MANEAKPYVKCSVSNCSYWGEQNVCRAEMIMIEIDRHANVHLGDEFADEDFVNNHQDTAGTSSGTCCLTFKPKKA</sequence>
<proteinExistence type="predicted"/>
<evidence type="ECO:0000313" key="2">
    <source>
        <dbReference type="EMBL" id="SMF88484.1"/>
    </source>
</evidence>
<dbReference type="Pfam" id="PF07561">
    <property type="entry name" value="DUF1540"/>
    <property type="match status" value="1"/>
</dbReference>
<dbReference type="InterPro" id="IPR011437">
    <property type="entry name" value="DUF1540"/>
</dbReference>
<dbReference type="AlphaFoldDB" id="A0A1X7HKS6"/>
<protein>
    <recommendedName>
        <fullName evidence="1">DUF1540 domain-containing protein</fullName>
    </recommendedName>
</protein>
<gene>
    <name evidence="2" type="ORF">SAMN05661091_4303</name>
</gene>
<dbReference type="RefSeq" id="WP_208915075.1">
    <property type="nucleotide sequence ID" value="NZ_LT840184.1"/>
</dbReference>
<organism evidence="2 3">
    <name type="scientific">Paenibacillus uliginis N3/975</name>
    <dbReference type="NCBI Taxonomy" id="1313296"/>
    <lineage>
        <taxon>Bacteria</taxon>
        <taxon>Bacillati</taxon>
        <taxon>Bacillota</taxon>
        <taxon>Bacilli</taxon>
        <taxon>Bacillales</taxon>
        <taxon>Paenibacillaceae</taxon>
        <taxon>Paenibacillus</taxon>
    </lineage>
</organism>